<dbReference type="InterPro" id="IPR017937">
    <property type="entry name" value="Thioredoxin_CS"/>
</dbReference>
<feature type="signal peptide" evidence="3">
    <location>
        <begin position="1"/>
        <end position="19"/>
    </location>
</feature>
<dbReference type="Proteomes" id="UP001597508">
    <property type="component" value="Unassembled WGS sequence"/>
</dbReference>
<proteinExistence type="predicted"/>
<dbReference type="InterPro" id="IPR012336">
    <property type="entry name" value="Thioredoxin-like_fold"/>
</dbReference>
<keyword evidence="1 3" id="KW-0732">Signal</keyword>
<dbReference type="InterPro" id="IPR051099">
    <property type="entry name" value="AGR/TXD"/>
</dbReference>
<evidence type="ECO:0000256" key="3">
    <source>
        <dbReference type="SAM" id="SignalP"/>
    </source>
</evidence>
<accession>A0ABW5LVL2</accession>
<dbReference type="PROSITE" id="PS00194">
    <property type="entry name" value="THIOREDOXIN_1"/>
    <property type="match status" value="1"/>
</dbReference>
<protein>
    <submittedName>
        <fullName evidence="5">Thioredoxin family protein</fullName>
    </submittedName>
</protein>
<dbReference type="Gene3D" id="3.40.30.10">
    <property type="entry name" value="Glutaredoxin"/>
    <property type="match status" value="1"/>
</dbReference>
<evidence type="ECO:0000259" key="4">
    <source>
        <dbReference type="PROSITE" id="PS51352"/>
    </source>
</evidence>
<feature type="chain" id="PRO_5046126521" evidence="3">
    <location>
        <begin position="20"/>
        <end position="176"/>
    </location>
</feature>
<comment type="caution">
    <text evidence="5">The sequence shown here is derived from an EMBL/GenBank/DDBJ whole genome shotgun (WGS) entry which is preliminary data.</text>
</comment>
<dbReference type="EMBL" id="JBHULH010000012">
    <property type="protein sequence ID" value="MFD2568863.1"/>
    <property type="molecule type" value="Genomic_DNA"/>
</dbReference>
<evidence type="ECO:0000256" key="1">
    <source>
        <dbReference type="ARBA" id="ARBA00022729"/>
    </source>
</evidence>
<keyword evidence="2" id="KW-0676">Redox-active center</keyword>
<dbReference type="PROSITE" id="PS51352">
    <property type="entry name" value="THIOREDOXIN_2"/>
    <property type="match status" value="1"/>
</dbReference>
<keyword evidence="6" id="KW-1185">Reference proteome</keyword>
<evidence type="ECO:0000313" key="5">
    <source>
        <dbReference type="EMBL" id="MFD2568863.1"/>
    </source>
</evidence>
<reference evidence="6" key="1">
    <citation type="journal article" date="2019" name="Int. J. Syst. Evol. Microbiol.">
        <title>The Global Catalogue of Microorganisms (GCM) 10K type strain sequencing project: providing services to taxonomists for standard genome sequencing and annotation.</title>
        <authorList>
            <consortium name="The Broad Institute Genomics Platform"/>
            <consortium name="The Broad Institute Genome Sequencing Center for Infectious Disease"/>
            <person name="Wu L."/>
            <person name="Ma J."/>
        </authorList>
    </citation>
    <scope>NUCLEOTIDE SEQUENCE [LARGE SCALE GENOMIC DNA]</scope>
    <source>
        <strain evidence="6">KCTC 52127</strain>
    </source>
</reference>
<organism evidence="5 6">
    <name type="scientific">Pseudotenacibaculum haliotis</name>
    <dbReference type="NCBI Taxonomy" id="1862138"/>
    <lineage>
        <taxon>Bacteria</taxon>
        <taxon>Pseudomonadati</taxon>
        <taxon>Bacteroidota</taxon>
        <taxon>Flavobacteriia</taxon>
        <taxon>Flavobacteriales</taxon>
        <taxon>Flavobacteriaceae</taxon>
        <taxon>Pseudotenacibaculum</taxon>
    </lineage>
</organism>
<evidence type="ECO:0000313" key="6">
    <source>
        <dbReference type="Proteomes" id="UP001597508"/>
    </source>
</evidence>
<dbReference type="PANTHER" id="PTHR15337:SF11">
    <property type="entry name" value="THIOREDOXIN DOMAIN-CONTAINING PROTEIN"/>
    <property type="match status" value="1"/>
</dbReference>
<dbReference type="InterPro" id="IPR036249">
    <property type="entry name" value="Thioredoxin-like_sf"/>
</dbReference>
<dbReference type="SUPFAM" id="SSF52833">
    <property type="entry name" value="Thioredoxin-like"/>
    <property type="match status" value="1"/>
</dbReference>
<feature type="domain" description="Thioredoxin" evidence="4">
    <location>
        <begin position="2"/>
        <end position="157"/>
    </location>
</feature>
<sequence length="176" mass="20741">MKKILIPFLFFALIFQVGAQETKKAEVKWLSFEEAIKLNEKNPKPLLIDVYTDWCGYCKKMDRTTYKNEVIVQYINKNFHPVKLNGEEKEDITFKDYTFKFKNQGRRGYNEFAAALLNGKLSYPTTVIMNKELQLLDRVPGYLDAKIMEKVVTFFATEKYKTETWQDFVKGFKSNL</sequence>
<evidence type="ECO:0000256" key="2">
    <source>
        <dbReference type="ARBA" id="ARBA00023284"/>
    </source>
</evidence>
<dbReference type="InterPro" id="IPR013766">
    <property type="entry name" value="Thioredoxin_domain"/>
</dbReference>
<dbReference type="Pfam" id="PF13098">
    <property type="entry name" value="Thioredoxin_2"/>
    <property type="match status" value="1"/>
</dbReference>
<gene>
    <name evidence="5" type="ORF">ACFSRZ_15920</name>
</gene>
<dbReference type="PANTHER" id="PTHR15337">
    <property type="entry name" value="ANTERIOR GRADIENT PROTEIN-RELATED"/>
    <property type="match status" value="1"/>
</dbReference>
<name>A0ABW5LVL2_9FLAO</name>